<dbReference type="Gene3D" id="3.40.50.720">
    <property type="entry name" value="NAD(P)-binding Rossmann-like Domain"/>
    <property type="match status" value="1"/>
</dbReference>
<dbReference type="SUPFAM" id="SSF51735">
    <property type="entry name" value="NAD(P)-binding Rossmann-fold domains"/>
    <property type="match status" value="1"/>
</dbReference>
<evidence type="ECO:0000313" key="4">
    <source>
        <dbReference type="Proteomes" id="UP000256373"/>
    </source>
</evidence>
<dbReference type="PRINTS" id="PR00081">
    <property type="entry name" value="GDHRDH"/>
</dbReference>
<reference evidence="3 4" key="1">
    <citation type="submission" date="2018-07" db="EMBL/GenBank/DDBJ databases">
        <title>Dyadobacter roseus sp. nov., isolated from rose rhizosphere soil.</title>
        <authorList>
            <person name="Chen L."/>
        </authorList>
    </citation>
    <scope>NUCLEOTIDE SEQUENCE [LARGE SCALE GENOMIC DNA]</scope>
    <source>
        <strain evidence="3 4">RS19</strain>
    </source>
</reference>
<protein>
    <submittedName>
        <fullName evidence="3">Short-chain dehydrogenase</fullName>
    </submittedName>
</protein>
<gene>
    <name evidence="3" type="ORF">DSL64_20920</name>
</gene>
<sequence>MSHIIISGASGNLGKEVTEKLLDSGHELYVTTGSHYDGGFDQLSGVKTFSIDLLEAQGSSVFVDHVIANAGSIQAGIFLVGGYTYGDILSTSDEELEKMIHLNFFTAFHLVKPLIAHFKKQGSGGKLIFIGAKAAVEKNSGDASFTYTLSKSLLLKMADMINAEYQSAGITATMIAPEIIDTPVNRKAMPDADFTKWVSSADIAENIASIIQHPEAHERIIRLYNKD</sequence>
<dbReference type="EMBL" id="QNUL01000020">
    <property type="protein sequence ID" value="REA58550.1"/>
    <property type="molecule type" value="Genomic_DNA"/>
</dbReference>
<organism evidence="3 4">
    <name type="scientific">Dyadobacter luteus</name>
    <dbReference type="NCBI Taxonomy" id="2259619"/>
    <lineage>
        <taxon>Bacteria</taxon>
        <taxon>Pseudomonadati</taxon>
        <taxon>Bacteroidota</taxon>
        <taxon>Cytophagia</taxon>
        <taxon>Cytophagales</taxon>
        <taxon>Spirosomataceae</taxon>
        <taxon>Dyadobacter</taxon>
    </lineage>
</organism>
<keyword evidence="2" id="KW-0560">Oxidoreductase</keyword>
<evidence type="ECO:0000256" key="1">
    <source>
        <dbReference type="ARBA" id="ARBA00006484"/>
    </source>
</evidence>
<dbReference type="RefSeq" id="WP_115832884.1">
    <property type="nucleotide sequence ID" value="NZ_QNUL01000020.1"/>
</dbReference>
<dbReference type="InterPro" id="IPR002347">
    <property type="entry name" value="SDR_fam"/>
</dbReference>
<keyword evidence="4" id="KW-1185">Reference proteome</keyword>
<proteinExistence type="inferred from homology"/>
<evidence type="ECO:0000256" key="2">
    <source>
        <dbReference type="ARBA" id="ARBA00023002"/>
    </source>
</evidence>
<dbReference type="InterPro" id="IPR036291">
    <property type="entry name" value="NAD(P)-bd_dom_sf"/>
</dbReference>
<name>A0A3D8Y7Z9_9BACT</name>
<dbReference type="PANTHER" id="PTHR43669">
    <property type="entry name" value="5-KETO-D-GLUCONATE 5-REDUCTASE"/>
    <property type="match status" value="1"/>
</dbReference>
<evidence type="ECO:0000313" key="3">
    <source>
        <dbReference type="EMBL" id="REA58550.1"/>
    </source>
</evidence>
<dbReference type="Proteomes" id="UP000256373">
    <property type="component" value="Unassembled WGS sequence"/>
</dbReference>
<dbReference type="GO" id="GO:0016491">
    <property type="term" value="F:oxidoreductase activity"/>
    <property type="evidence" value="ECO:0007669"/>
    <property type="project" value="UniProtKB-KW"/>
</dbReference>
<comment type="similarity">
    <text evidence="1">Belongs to the short-chain dehydrogenases/reductases (SDR) family.</text>
</comment>
<dbReference type="OrthoDB" id="9810908at2"/>
<dbReference type="Pfam" id="PF00106">
    <property type="entry name" value="adh_short"/>
    <property type="match status" value="1"/>
</dbReference>
<dbReference type="PANTHER" id="PTHR43669:SF3">
    <property type="entry name" value="ALCOHOL DEHYDROGENASE, PUTATIVE (AFU_ORTHOLOGUE AFUA_3G03445)-RELATED"/>
    <property type="match status" value="1"/>
</dbReference>
<accession>A0A3D8Y7Z9</accession>
<comment type="caution">
    <text evidence="3">The sequence shown here is derived from an EMBL/GenBank/DDBJ whole genome shotgun (WGS) entry which is preliminary data.</text>
</comment>
<dbReference type="AlphaFoldDB" id="A0A3D8Y7Z9"/>